<proteinExistence type="predicted"/>
<reference evidence="3" key="1">
    <citation type="submission" date="2021-03" db="EMBL/GenBank/DDBJ databases">
        <title>Evolutionary innovations through gain and loss of genes in the ectomycorrhizal Boletales.</title>
        <authorList>
            <person name="Wu G."/>
            <person name="Miyauchi S."/>
            <person name="Morin E."/>
            <person name="Yang Z.-L."/>
            <person name="Xu J."/>
            <person name="Martin F.M."/>
        </authorList>
    </citation>
    <scope>NUCLEOTIDE SEQUENCE</scope>
    <source>
        <strain evidence="3">BR01</strain>
    </source>
</reference>
<feature type="domain" description="DUF8190" evidence="2">
    <location>
        <begin position="172"/>
        <end position="295"/>
    </location>
</feature>
<dbReference type="InterPro" id="IPR058503">
    <property type="entry name" value="DUF8190"/>
</dbReference>
<keyword evidence="4" id="KW-1185">Reference proteome</keyword>
<dbReference type="EMBL" id="JAGFBS010000052">
    <property type="protein sequence ID" value="KAG6370410.1"/>
    <property type="molecule type" value="Genomic_DNA"/>
</dbReference>
<dbReference type="AlphaFoldDB" id="A0A8I2YEF9"/>
<evidence type="ECO:0000313" key="3">
    <source>
        <dbReference type="EMBL" id="KAG6370410.1"/>
    </source>
</evidence>
<dbReference type="Pfam" id="PF26608">
    <property type="entry name" value="DUF8190"/>
    <property type="match status" value="1"/>
</dbReference>
<organism evidence="3 4">
    <name type="scientific">Boletus reticuloceps</name>
    <dbReference type="NCBI Taxonomy" id="495285"/>
    <lineage>
        <taxon>Eukaryota</taxon>
        <taxon>Fungi</taxon>
        <taxon>Dikarya</taxon>
        <taxon>Basidiomycota</taxon>
        <taxon>Agaricomycotina</taxon>
        <taxon>Agaricomycetes</taxon>
        <taxon>Agaricomycetidae</taxon>
        <taxon>Boletales</taxon>
        <taxon>Boletineae</taxon>
        <taxon>Boletaceae</taxon>
        <taxon>Boletoideae</taxon>
        <taxon>Boletus</taxon>
    </lineage>
</organism>
<comment type="caution">
    <text evidence="3">The sequence shown here is derived from an EMBL/GenBank/DDBJ whole genome shotgun (WGS) entry which is preliminary data.</text>
</comment>
<evidence type="ECO:0000256" key="1">
    <source>
        <dbReference type="SAM" id="MobiDB-lite"/>
    </source>
</evidence>
<evidence type="ECO:0000313" key="4">
    <source>
        <dbReference type="Proteomes" id="UP000683000"/>
    </source>
</evidence>
<sequence>MSHAQIDLDEAVEHSLSDNSESSDVDADLTNVDPLLDHAPADAPFDVAGVPDHMQADDAYAQTVIDKAILRSTRPDPADPDYEAEFRTAPLQPVYLITLKTWFEQKNHRAAINNLRQCSPIIINPDFCLSTTDDHIIPSIQGHFVDFVLYLGARLGLDAILPSTLVQHDHTWHVNLTFSNLFKQWPSTHSPLPFSTTGRMLYLGSRAQEQMWLAFVPNSLLEQPNAPPDMSPLTNAPAGLGPASGSTSSSSTALSADHAYMIVMFFSYLLSEMHFHDIHCNDRYPVPISYQSITRSHRHSVSLILSPTLPSSHAPVPVPHEWETR</sequence>
<accession>A0A8I2YEF9</accession>
<dbReference type="OrthoDB" id="2736611at2759"/>
<feature type="region of interest" description="Disordered" evidence="1">
    <location>
        <begin position="226"/>
        <end position="248"/>
    </location>
</feature>
<feature type="compositionally biased region" description="Low complexity" evidence="1">
    <location>
        <begin position="236"/>
        <end position="248"/>
    </location>
</feature>
<protein>
    <recommendedName>
        <fullName evidence="2">DUF8190 domain-containing protein</fullName>
    </recommendedName>
</protein>
<dbReference type="Proteomes" id="UP000683000">
    <property type="component" value="Unassembled WGS sequence"/>
</dbReference>
<name>A0A8I2YEF9_9AGAM</name>
<evidence type="ECO:0000259" key="2">
    <source>
        <dbReference type="Pfam" id="PF26608"/>
    </source>
</evidence>
<gene>
    <name evidence="3" type="ORF">JVT61DRAFT_12131</name>
</gene>